<keyword evidence="1" id="KW-0175">Coiled coil</keyword>
<proteinExistence type="predicted"/>
<dbReference type="OrthoDB" id="3235759at2759"/>
<evidence type="ECO:0000256" key="2">
    <source>
        <dbReference type="SAM" id="MobiDB-lite"/>
    </source>
</evidence>
<evidence type="ECO:0000256" key="1">
    <source>
        <dbReference type="SAM" id="Coils"/>
    </source>
</evidence>
<accession>A0A8E2J2S3</accession>
<dbReference type="Proteomes" id="UP000250043">
    <property type="component" value="Unassembled WGS sequence"/>
</dbReference>
<dbReference type="AlphaFoldDB" id="A0A8E2J2S3"/>
<feature type="coiled-coil region" evidence="1">
    <location>
        <begin position="74"/>
        <end position="101"/>
    </location>
</feature>
<dbReference type="EMBL" id="KV722354">
    <property type="protein sequence ID" value="OCH93456.1"/>
    <property type="molecule type" value="Genomic_DNA"/>
</dbReference>
<organism evidence="3 4">
    <name type="scientific">Obba rivulosa</name>
    <dbReference type="NCBI Taxonomy" id="1052685"/>
    <lineage>
        <taxon>Eukaryota</taxon>
        <taxon>Fungi</taxon>
        <taxon>Dikarya</taxon>
        <taxon>Basidiomycota</taxon>
        <taxon>Agaricomycotina</taxon>
        <taxon>Agaricomycetes</taxon>
        <taxon>Polyporales</taxon>
        <taxon>Gelatoporiaceae</taxon>
        <taxon>Obba</taxon>
    </lineage>
</organism>
<evidence type="ECO:0000313" key="3">
    <source>
        <dbReference type="EMBL" id="OCH93456.1"/>
    </source>
</evidence>
<evidence type="ECO:0000313" key="4">
    <source>
        <dbReference type="Proteomes" id="UP000250043"/>
    </source>
</evidence>
<feature type="coiled-coil region" evidence="1">
    <location>
        <begin position="147"/>
        <end position="174"/>
    </location>
</feature>
<feature type="region of interest" description="Disordered" evidence="2">
    <location>
        <begin position="1"/>
        <end position="25"/>
    </location>
</feature>
<reference evidence="3 4" key="1">
    <citation type="submission" date="2016-07" db="EMBL/GenBank/DDBJ databases">
        <title>Draft genome of the white-rot fungus Obba rivulosa 3A-2.</title>
        <authorList>
            <consortium name="DOE Joint Genome Institute"/>
            <person name="Miettinen O."/>
            <person name="Riley R."/>
            <person name="Acob R."/>
            <person name="Barry K."/>
            <person name="Cullen D."/>
            <person name="De Vries R."/>
            <person name="Hainaut M."/>
            <person name="Hatakka A."/>
            <person name="Henrissat B."/>
            <person name="Hilden K."/>
            <person name="Kuo R."/>
            <person name="Labutti K."/>
            <person name="Lipzen A."/>
            <person name="Makela M.R."/>
            <person name="Sandor L."/>
            <person name="Spatafora J.W."/>
            <person name="Grigoriev I.V."/>
            <person name="Hibbett D.S."/>
        </authorList>
    </citation>
    <scope>NUCLEOTIDE SEQUENCE [LARGE SCALE GENOMIC DNA]</scope>
    <source>
        <strain evidence="3 4">3A-2</strain>
    </source>
</reference>
<name>A0A8E2J2S3_9APHY</name>
<keyword evidence="4" id="KW-1185">Reference proteome</keyword>
<protein>
    <submittedName>
        <fullName evidence="3">Uncharacterized protein</fullName>
    </submittedName>
</protein>
<feature type="compositionally biased region" description="Polar residues" evidence="2">
    <location>
        <begin position="1"/>
        <end position="14"/>
    </location>
</feature>
<gene>
    <name evidence="3" type="ORF">OBBRIDRAFT_832561</name>
</gene>
<sequence length="252" mass="28298">MSPSHASTVRSPITPSGDHALSLPAPPKEVVCTQKLLAQMKESLGVLSKSIDSIGEQAIQTVKQKGDPAVARIIESMRKEMDAQDQQQQKQVEEIKSLLQEVLEHDVMQHLRTLIEQGVLEQIDQLVAEQVAEHLKEHIPQELQDEVVRSRKELAEAQQRLHNSESRRANARLSTSWPDDILHTMYKNDGTVSEHFPKSLSTLFSLDADTAQKLLQEYEIPGVSASRERSLNSFMQFCGVPYQLVRTSEQAS</sequence>